<feature type="transmembrane region" description="Helical" evidence="6">
    <location>
        <begin position="73"/>
        <end position="91"/>
    </location>
</feature>
<feature type="transmembrane region" description="Helical" evidence="6">
    <location>
        <begin position="156"/>
        <end position="178"/>
    </location>
</feature>
<evidence type="ECO:0000313" key="8">
    <source>
        <dbReference type="Proteomes" id="UP000823914"/>
    </source>
</evidence>
<feature type="transmembrane region" description="Helical" evidence="6">
    <location>
        <begin position="123"/>
        <end position="144"/>
    </location>
</feature>
<dbReference type="CDD" id="cd06580">
    <property type="entry name" value="TM_PBP1_transp_TpRbsC_like"/>
    <property type="match status" value="1"/>
</dbReference>
<keyword evidence="3 6" id="KW-0812">Transmembrane</keyword>
<protein>
    <submittedName>
        <fullName evidence="7">ABC transporter permease</fullName>
    </submittedName>
</protein>
<feature type="transmembrane region" description="Helical" evidence="6">
    <location>
        <begin position="21"/>
        <end position="40"/>
    </location>
</feature>
<dbReference type="Pfam" id="PF02653">
    <property type="entry name" value="BPD_transp_2"/>
    <property type="match status" value="1"/>
</dbReference>
<evidence type="ECO:0000256" key="1">
    <source>
        <dbReference type="ARBA" id="ARBA00004651"/>
    </source>
</evidence>
<dbReference type="EMBL" id="JAHLFV010000044">
    <property type="protein sequence ID" value="MBU3849321.1"/>
    <property type="molecule type" value="Genomic_DNA"/>
</dbReference>
<dbReference type="GO" id="GO:0005886">
    <property type="term" value="C:plasma membrane"/>
    <property type="evidence" value="ECO:0007669"/>
    <property type="project" value="UniProtKB-SubCell"/>
</dbReference>
<accession>A0A9E2L1C2</accession>
<evidence type="ECO:0000256" key="4">
    <source>
        <dbReference type="ARBA" id="ARBA00022989"/>
    </source>
</evidence>
<dbReference type="InterPro" id="IPR001851">
    <property type="entry name" value="ABC_transp_permease"/>
</dbReference>
<proteinExistence type="predicted"/>
<keyword evidence="5 6" id="KW-0472">Membrane</keyword>
<reference evidence="7" key="1">
    <citation type="journal article" date="2021" name="PeerJ">
        <title>Extensive microbial diversity within the chicken gut microbiome revealed by metagenomics and culture.</title>
        <authorList>
            <person name="Gilroy R."/>
            <person name="Ravi A."/>
            <person name="Getino M."/>
            <person name="Pursley I."/>
            <person name="Horton D.L."/>
            <person name="Alikhan N.F."/>
            <person name="Baker D."/>
            <person name="Gharbi K."/>
            <person name="Hall N."/>
            <person name="Watson M."/>
            <person name="Adriaenssens E.M."/>
            <person name="Foster-Nyarko E."/>
            <person name="Jarju S."/>
            <person name="Secka A."/>
            <person name="Antonio M."/>
            <person name="Oren A."/>
            <person name="Chaudhuri R.R."/>
            <person name="La Ragione R."/>
            <person name="Hildebrand F."/>
            <person name="Pallen M.J."/>
        </authorList>
    </citation>
    <scope>NUCLEOTIDE SEQUENCE</scope>
    <source>
        <strain evidence="7">Gambia15-2214</strain>
    </source>
</reference>
<sequence length="378" mass="40395">MKSKEKKKNISDLLLQSDGAVSVLVVLLGFLCGTILILAVGRNPMNMYKSIFQSLTGYNIDRGVWNIRYVGEWLNLSVPYILCGLAMAFAARTGLFNIGGEGQYIVGLTVAQVIALLGPEIPVLHWVIAIIGAIAIGAVWGGIVGFLKAKYEVSEVVATIMLNYIALYLSRIVIMAIPGTNTYKTVDFPVTASLRVDFLSVITNGSTLNLGIFLAVIAVIIYWFLMEKTNVGFGLRATGFNKEAARYGGISVVTSVVISMAVAGAFAGLGGGVVALGSFRYGRVLSGMDNYGFTGIAVALVGNNTAIGTLLSGLLFGLLAAAQPLMQSRQIPKEITFIIQGLIVVFIAIRSGLRIYLNWRAKKALEKQVLAENLEGGK</sequence>
<feature type="transmembrane region" description="Helical" evidence="6">
    <location>
        <begin position="334"/>
        <end position="357"/>
    </location>
</feature>
<dbReference type="AlphaFoldDB" id="A0A9E2L1C2"/>
<evidence type="ECO:0000256" key="5">
    <source>
        <dbReference type="ARBA" id="ARBA00023136"/>
    </source>
</evidence>
<organism evidence="7 8">
    <name type="scientific">Candidatus Treponema excrementipullorum</name>
    <dbReference type="NCBI Taxonomy" id="2838768"/>
    <lineage>
        <taxon>Bacteria</taxon>
        <taxon>Pseudomonadati</taxon>
        <taxon>Spirochaetota</taxon>
        <taxon>Spirochaetia</taxon>
        <taxon>Spirochaetales</taxon>
        <taxon>Treponemataceae</taxon>
        <taxon>Treponema</taxon>
    </lineage>
</organism>
<dbReference type="GO" id="GO:0022857">
    <property type="term" value="F:transmembrane transporter activity"/>
    <property type="evidence" value="ECO:0007669"/>
    <property type="project" value="InterPro"/>
</dbReference>
<reference evidence="7" key="2">
    <citation type="submission" date="2021-04" db="EMBL/GenBank/DDBJ databases">
        <authorList>
            <person name="Gilroy R."/>
        </authorList>
    </citation>
    <scope>NUCLEOTIDE SEQUENCE</scope>
    <source>
        <strain evidence="7">Gambia15-2214</strain>
    </source>
</reference>
<dbReference type="Proteomes" id="UP000823914">
    <property type="component" value="Unassembled WGS sequence"/>
</dbReference>
<evidence type="ECO:0000256" key="6">
    <source>
        <dbReference type="SAM" id="Phobius"/>
    </source>
</evidence>
<feature type="transmembrane region" description="Helical" evidence="6">
    <location>
        <begin position="198"/>
        <end position="226"/>
    </location>
</feature>
<keyword evidence="2" id="KW-1003">Cell membrane</keyword>
<evidence type="ECO:0000313" key="7">
    <source>
        <dbReference type="EMBL" id="MBU3849321.1"/>
    </source>
</evidence>
<feature type="transmembrane region" description="Helical" evidence="6">
    <location>
        <begin position="247"/>
        <end position="276"/>
    </location>
</feature>
<feature type="transmembrane region" description="Helical" evidence="6">
    <location>
        <begin position="296"/>
        <end position="322"/>
    </location>
</feature>
<comment type="caution">
    <text evidence="7">The sequence shown here is derived from an EMBL/GenBank/DDBJ whole genome shotgun (WGS) entry which is preliminary data.</text>
</comment>
<evidence type="ECO:0000256" key="2">
    <source>
        <dbReference type="ARBA" id="ARBA00022475"/>
    </source>
</evidence>
<dbReference type="PANTHER" id="PTHR47089:SF1">
    <property type="entry name" value="GUANOSINE ABC TRANSPORTER PERMEASE PROTEIN NUPP"/>
    <property type="match status" value="1"/>
</dbReference>
<evidence type="ECO:0000256" key="3">
    <source>
        <dbReference type="ARBA" id="ARBA00022692"/>
    </source>
</evidence>
<keyword evidence="4 6" id="KW-1133">Transmembrane helix</keyword>
<gene>
    <name evidence="7" type="ORF">IAA16_02010</name>
</gene>
<dbReference type="PANTHER" id="PTHR47089">
    <property type="entry name" value="ABC TRANSPORTER, PERMEASE PROTEIN"/>
    <property type="match status" value="1"/>
</dbReference>
<feature type="transmembrane region" description="Helical" evidence="6">
    <location>
        <begin position="98"/>
        <end position="117"/>
    </location>
</feature>
<name>A0A9E2L1C2_9SPIR</name>
<comment type="subcellular location">
    <subcellularLocation>
        <location evidence="1">Cell membrane</location>
        <topology evidence="1">Multi-pass membrane protein</topology>
    </subcellularLocation>
</comment>